<organism evidence="2 3">
    <name type="scientific">Allocoleopsis franciscana PCC 7113</name>
    <dbReference type="NCBI Taxonomy" id="1173027"/>
    <lineage>
        <taxon>Bacteria</taxon>
        <taxon>Bacillati</taxon>
        <taxon>Cyanobacteriota</taxon>
        <taxon>Cyanophyceae</taxon>
        <taxon>Coleofasciculales</taxon>
        <taxon>Coleofasciculaceae</taxon>
        <taxon>Allocoleopsis</taxon>
        <taxon>Allocoleopsis franciscana</taxon>
    </lineage>
</organism>
<dbReference type="InterPro" id="IPR043504">
    <property type="entry name" value="Peptidase_S1_PA_chymotrypsin"/>
</dbReference>
<dbReference type="Proteomes" id="UP000010471">
    <property type="component" value="Chromosome"/>
</dbReference>
<dbReference type="RefSeq" id="WP_015183132.1">
    <property type="nucleotide sequence ID" value="NC_019738.1"/>
</dbReference>
<feature type="signal peptide" evidence="1">
    <location>
        <begin position="1"/>
        <end position="27"/>
    </location>
</feature>
<dbReference type="EMBL" id="CP003630">
    <property type="protein sequence ID" value="AFZ18988.1"/>
    <property type="molecule type" value="Genomic_DNA"/>
</dbReference>
<dbReference type="Pfam" id="PF13365">
    <property type="entry name" value="Trypsin_2"/>
    <property type="match status" value="1"/>
</dbReference>
<sequence length="315" mass="34404">MRKTGLKNILLAALGLGLVLGANVAQAVIFDRNGNKLPDTEVNSSKVNWELLSVEKGKQYSGIGLLEQSSFGICTAFFLDTQGVNQSPAYAVTNGHCYDGSSFPKPEEVLINQPSNLVFKLNYFKDGLNRVRSVRVRRVVYATMKGTDITVLELDTSFKQLVKEGFTPLKIDPVPAPVGEPVEIVGIPLNGVEPSRSFLHRAVCEIGQSANVREDVYQWEKSIRNRCSLVGGMSGSPVVSLQSNRVVAIANTGVDDNALSQPECSLNRPCEITREGKITTLAKENYAQRVNDIPTCFDQKGIFNLALASCRLEKP</sequence>
<dbReference type="SUPFAM" id="SSF50494">
    <property type="entry name" value="Trypsin-like serine proteases"/>
    <property type="match status" value="1"/>
</dbReference>
<proteinExistence type="predicted"/>
<keyword evidence="3" id="KW-1185">Reference proteome</keyword>
<feature type="chain" id="PRO_5003937937" evidence="1">
    <location>
        <begin position="28"/>
        <end position="315"/>
    </location>
</feature>
<dbReference type="InterPro" id="IPR009003">
    <property type="entry name" value="Peptidase_S1_PA"/>
</dbReference>
<dbReference type="STRING" id="1173027.Mic7113_3250"/>
<evidence type="ECO:0000256" key="1">
    <source>
        <dbReference type="SAM" id="SignalP"/>
    </source>
</evidence>
<accession>K9WFJ2</accession>
<keyword evidence="1" id="KW-0732">Signal</keyword>
<gene>
    <name evidence="2" type="ORF">Mic7113_3250</name>
</gene>
<dbReference type="Gene3D" id="2.40.10.10">
    <property type="entry name" value="Trypsin-like serine proteases"/>
    <property type="match status" value="2"/>
</dbReference>
<evidence type="ECO:0000313" key="2">
    <source>
        <dbReference type="EMBL" id="AFZ18988.1"/>
    </source>
</evidence>
<name>K9WFJ2_9CYAN</name>
<dbReference type="OrthoDB" id="6968353at2"/>
<dbReference type="eggNOG" id="COG3591">
    <property type="taxonomic scope" value="Bacteria"/>
</dbReference>
<protein>
    <submittedName>
        <fullName evidence="2">Uncharacterized protein</fullName>
    </submittedName>
</protein>
<dbReference type="AlphaFoldDB" id="K9WFJ2"/>
<reference evidence="2 3" key="1">
    <citation type="submission" date="2012-06" db="EMBL/GenBank/DDBJ databases">
        <title>Finished chromosome of genome of Microcoleus sp. PCC 7113.</title>
        <authorList>
            <consortium name="US DOE Joint Genome Institute"/>
            <person name="Gugger M."/>
            <person name="Coursin T."/>
            <person name="Rippka R."/>
            <person name="Tandeau De Marsac N."/>
            <person name="Huntemann M."/>
            <person name="Wei C.-L."/>
            <person name="Han J."/>
            <person name="Detter J.C."/>
            <person name="Han C."/>
            <person name="Tapia R."/>
            <person name="Chen A."/>
            <person name="Kyrpides N."/>
            <person name="Mavromatis K."/>
            <person name="Markowitz V."/>
            <person name="Szeto E."/>
            <person name="Ivanova N."/>
            <person name="Pagani I."/>
            <person name="Pati A."/>
            <person name="Goodwin L."/>
            <person name="Nordberg H.P."/>
            <person name="Cantor M.N."/>
            <person name="Hua S.X."/>
            <person name="Woyke T."/>
            <person name="Kerfeld C.A."/>
        </authorList>
    </citation>
    <scope>NUCLEOTIDE SEQUENCE [LARGE SCALE GENOMIC DNA]</scope>
    <source>
        <strain evidence="2 3">PCC 7113</strain>
    </source>
</reference>
<dbReference type="KEGG" id="mic:Mic7113_3250"/>
<dbReference type="HOGENOM" id="CLU_882272_0_0_3"/>
<evidence type="ECO:0000313" key="3">
    <source>
        <dbReference type="Proteomes" id="UP000010471"/>
    </source>
</evidence>